<evidence type="ECO:0000313" key="5">
    <source>
        <dbReference type="Proteomes" id="UP000677457"/>
    </source>
</evidence>
<dbReference type="EMBL" id="BOQM01000033">
    <property type="protein sequence ID" value="GIM87215.1"/>
    <property type="molecule type" value="Genomic_DNA"/>
</dbReference>
<feature type="region of interest" description="Disordered" evidence="1">
    <location>
        <begin position="71"/>
        <end position="98"/>
    </location>
</feature>
<reference evidence="2 5" key="2">
    <citation type="submission" date="2021-03" db="EMBL/GenBank/DDBJ databases">
        <title>Whole genome shotgun sequence of Salinispora arenicola NBRC 105043.</title>
        <authorList>
            <person name="Komaki H."/>
            <person name="Tamura T."/>
        </authorList>
    </citation>
    <scope>NUCLEOTIDE SEQUENCE [LARGE SCALE GENOMIC DNA]</scope>
    <source>
        <strain evidence="2 5">NBRC 105043</strain>
    </source>
</reference>
<keyword evidence="5" id="KW-1185">Reference proteome</keyword>
<comment type="caution">
    <text evidence="3">The sequence shown here is derived from an EMBL/GenBank/DDBJ whole genome shotgun (WGS) entry which is preliminary data.</text>
</comment>
<dbReference type="EMBL" id="VFOL01000001">
    <property type="protein sequence ID" value="TQL36944.1"/>
    <property type="molecule type" value="Genomic_DNA"/>
</dbReference>
<evidence type="ECO:0000313" key="2">
    <source>
        <dbReference type="EMBL" id="GIM87215.1"/>
    </source>
</evidence>
<proteinExistence type="predicted"/>
<dbReference type="Proteomes" id="UP000677457">
    <property type="component" value="Unassembled WGS sequence"/>
</dbReference>
<dbReference type="RefSeq" id="WP_016814185.1">
    <property type="nucleotide sequence ID" value="NZ_BOQM01000033.1"/>
</dbReference>
<dbReference type="AlphaFoldDB" id="A0A542XM85"/>
<dbReference type="GeneID" id="93771336"/>
<name>A0A542XM85_SALAC</name>
<dbReference type="InterPro" id="IPR026496">
    <property type="entry name" value="GRASP_targ"/>
</dbReference>
<dbReference type="NCBIfam" id="TIGR04186">
    <property type="entry name" value="GRASP_targ"/>
    <property type="match status" value="1"/>
</dbReference>
<accession>A0A542XM85</accession>
<gene>
    <name evidence="3" type="ORF">FB564_2082</name>
    <name evidence="2" type="ORF">Sar04_39510</name>
</gene>
<sequence length="98" mass="10660">MTTFAPDRCLLPLYDGRTEQGRVTTARPFGLTLSTQVGDEVPVVDLADARLDPVTQTVIGVDGVALGKPQTTQKVTTNSKTSYDHQNFNDSTPDTYQD</sequence>
<evidence type="ECO:0000313" key="3">
    <source>
        <dbReference type="EMBL" id="TQL36944.1"/>
    </source>
</evidence>
<evidence type="ECO:0000313" key="4">
    <source>
        <dbReference type="Proteomes" id="UP000315983"/>
    </source>
</evidence>
<protein>
    <submittedName>
        <fullName evidence="3">Putative ATP-grasp target RiPP</fullName>
    </submittedName>
</protein>
<dbReference type="Proteomes" id="UP000315983">
    <property type="component" value="Unassembled WGS sequence"/>
</dbReference>
<reference evidence="3 4" key="1">
    <citation type="submission" date="2019-06" db="EMBL/GenBank/DDBJ databases">
        <title>Sequencing the genomes of 1000 actinobacteria strains.</title>
        <authorList>
            <person name="Klenk H.-P."/>
        </authorList>
    </citation>
    <scope>NUCLEOTIDE SEQUENCE [LARGE SCALE GENOMIC DNA]</scope>
    <source>
        <strain evidence="3 4">DSM 44819</strain>
    </source>
</reference>
<organism evidence="3 4">
    <name type="scientific">Salinispora arenicola</name>
    <dbReference type="NCBI Taxonomy" id="168697"/>
    <lineage>
        <taxon>Bacteria</taxon>
        <taxon>Bacillati</taxon>
        <taxon>Actinomycetota</taxon>
        <taxon>Actinomycetes</taxon>
        <taxon>Micromonosporales</taxon>
        <taxon>Micromonosporaceae</taxon>
        <taxon>Salinispora</taxon>
    </lineage>
</organism>
<evidence type="ECO:0000256" key="1">
    <source>
        <dbReference type="SAM" id="MobiDB-lite"/>
    </source>
</evidence>